<evidence type="ECO:0000313" key="4">
    <source>
        <dbReference type="Proteomes" id="UP001206925"/>
    </source>
</evidence>
<keyword evidence="2" id="KW-0732">Signal</keyword>
<evidence type="ECO:0000313" key="3">
    <source>
        <dbReference type="EMBL" id="KAI7746864.1"/>
    </source>
</evidence>
<evidence type="ECO:0000256" key="1">
    <source>
        <dbReference type="SAM" id="MobiDB-lite"/>
    </source>
</evidence>
<dbReference type="Proteomes" id="UP001206925">
    <property type="component" value="Unassembled WGS sequence"/>
</dbReference>
<reference evidence="3" key="1">
    <citation type="submission" date="2022-06" db="EMBL/GenBank/DDBJ databases">
        <title>Uncovering the hologenomic basis of an extraordinary plant invasion.</title>
        <authorList>
            <person name="Bieker V.C."/>
            <person name="Martin M.D."/>
            <person name="Gilbert T."/>
            <person name="Hodgins K."/>
            <person name="Battlay P."/>
            <person name="Petersen B."/>
            <person name="Wilson J."/>
        </authorList>
    </citation>
    <scope>NUCLEOTIDE SEQUENCE</scope>
    <source>
        <strain evidence="3">AA19_3_7</strain>
        <tissue evidence="3">Leaf</tissue>
    </source>
</reference>
<feature type="signal peptide" evidence="2">
    <location>
        <begin position="1"/>
        <end position="22"/>
    </location>
</feature>
<gene>
    <name evidence="3" type="ORF">M8C21_022242</name>
</gene>
<dbReference type="AlphaFoldDB" id="A0AAD5CS66"/>
<protein>
    <submittedName>
        <fullName evidence="3">Uncharacterized protein</fullName>
    </submittedName>
</protein>
<comment type="caution">
    <text evidence="3">The sequence shown here is derived from an EMBL/GenBank/DDBJ whole genome shotgun (WGS) entry which is preliminary data.</text>
</comment>
<feature type="compositionally biased region" description="Basic and acidic residues" evidence="1">
    <location>
        <begin position="68"/>
        <end position="77"/>
    </location>
</feature>
<feature type="chain" id="PRO_5041992864" evidence="2">
    <location>
        <begin position="23"/>
        <end position="96"/>
    </location>
</feature>
<keyword evidence="4" id="KW-1185">Reference proteome</keyword>
<organism evidence="3 4">
    <name type="scientific">Ambrosia artemisiifolia</name>
    <name type="common">Common ragweed</name>
    <dbReference type="NCBI Taxonomy" id="4212"/>
    <lineage>
        <taxon>Eukaryota</taxon>
        <taxon>Viridiplantae</taxon>
        <taxon>Streptophyta</taxon>
        <taxon>Embryophyta</taxon>
        <taxon>Tracheophyta</taxon>
        <taxon>Spermatophyta</taxon>
        <taxon>Magnoliopsida</taxon>
        <taxon>eudicotyledons</taxon>
        <taxon>Gunneridae</taxon>
        <taxon>Pentapetalae</taxon>
        <taxon>asterids</taxon>
        <taxon>campanulids</taxon>
        <taxon>Asterales</taxon>
        <taxon>Asteraceae</taxon>
        <taxon>Asteroideae</taxon>
        <taxon>Heliantheae alliance</taxon>
        <taxon>Heliantheae</taxon>
        <taxon>Ambrosia</taxon>
    </lineage>
</organism>
<evidence type="ECO:0000256" key="2">
    <source>
        <dbReference type="SAM" id="SignalP"/>
    </source>
</evidence>
<name>A0AAD5CS66_AMBAR</name>
<sequence length="96" mass="10682">MKSKSLAFIFLLLGAQYISSMAFDSKGYKEEKGQVNMNGYNYVRVDGVKRDELELSKTTKGKGSNGGENDRPPDTKKSKAVSMLLNEPTYVSKVYC</sequence>
<feature type="region of interest" description="Disordered" evidence="1">
    <location>
        <begin position="53"/>
        <end position="81"/>
    </location>
</feature>
<accession>A0AAD5CS66</accession>
<dbReference type="EMBL" id="JAMZMK010006883">
    <property type="protein sequence ID" value="KAI7746864.1"/>
    <property type="molecule type" value="Genomic_DNA"/>
</dbReference>
<proteinExistence type="predicted"/>